<dbReference type="EMBL" id="AP012052">
    <property type="protein sequence ID" value="BAJ74591.1"/>
    <property type="molecule type" value="Genomic_DNA"/>
</dbReference>
<gene>
    <name evidence="1" type="ordered locus">MTES_1627</name>
</gene>
<dbReference type="KEGG" id="mts:MTES_1627"/>
<dbReference type="HOGENOM" id="CLU_3119885_0_0_11"/>
<reference evidence="1 2" key="1">
    <citation type="journal article" date="2011" name="J. Bacteriol.">
        <title>Genome sequence of Microbacterium testaceum StLB037, an N-acylhomoserine lactone-degrading bacterium isolated from potato leaves.</title>
        <authorList>
            <person name="Morohoshi T."/>
            <person name="Wang W.-Z."/>
            <person name="Someya N."/>
            <person name="Ikeda T."/>
        </authorList>
    </citation>
    <scope>NUCLEOTIDE SEQUENCE [LARGE SCALE GENOMIC DNA]</scope>
    <source>
        <strain evidence="1 2">StLB037</strain>
    </source>
</reference>
<dbReference type="AlphaFoldDB" id="E8N9X2"/>
<evidence type="ECO:0000313" key="1">
    <source>
        <dbReference type="EMBL" id="BAJ74591.1"/>
    </source>
</evidence>
<organism evidence="1 2">
    <name type="scientific">Microbacterium testaceum (strain StLB037)</name>
    <dbReference type="NCBI Taxonomy" id="979556"/>
    <lineage>
        <taxon>Bacteria</taxon>
        <taxon>Bacillati</taxon>
        <taxon>Actinomycetota</taxon>
        <taxon>Actinomycetes</taxon>
        <taxon>Micrococcales</taxon>
        <taxon>Microbacteriaceae</taxon>
        <taxon>Microbacterium</taxon>
    </lineage>
</organism>
<evidence type="ECO:0000313" key="2">
    <source>
        <dbReference type="Proteomes" id="UP000008975"/>
    </source>
</evidence>
<protein>
    <submittedName>
        <fullName evidence="1">Uncharacterized protein</fullName>
    </submittedName>
</protein>
<dbReference type="Proteomes" id="UP000008975">
    <property type="component" value="Chromosome"/>
</dbReference>
<dbReference type="STRING" id="979556.MTES_1627"/>
<sequence length="50" mass="5104">MRTLSRGPGAFATGATTGAVSVLMVIASRVVTERAHPPVDDTAYGVDLST</sequence>
<name>E8N9X2_MICTS</name>
<reference key="2">
    <citation type="submission" date="2011-02" db="EMBL/GenBank/DDBJ databases">
        <title>Genome sequence of Microbacterium testaceum StLB037.</title>
        <authorList>
            <person name="Morohoshi T."/>
            <person name="Wang W.Z."/>
            <person name="Someya N."/>
            <person name="Ikeda T."/>
        </authorList>
    </citation>
    <scope>NUCLEOTIDE SEQUENCE</scope>
    <source>
        <strain>StLB037</strain>
    </source>
</reference>
<accession>E8N9X2</accession>
<proteinExistence type="predicted"/>